<dbReference type="EMBL" id="CAKOGL010000032">
    <property type="protein sequence ID" value="CAH2108746.1"/>
    <property type="molecule type" value="Genomic_DNA"/>
</dbReference>
<dbReference type="Proteomes" id="UP001153954">
    <property type="component" value="Unassembled WGS sequence"/>
</dbReference>
<evidence type="ECO:0000256" key="1">
    <source>
        <dbReference type="SAM" id="MobiDB-lite"/>
    </source>
</evidence>
<evidence type="ECO:0000313" key="2">
    <source>
        <dbReference type="EMBL" id="CAH2108746.1"/>
    </source>
</evidence>
<feature type="region of interest" description="Disordered" evidence="1">
    <location>
        <begin position="213"/>
        <end position="251"/>
    </location>
</feature>
<feature type="compositionally biased region" description="Polar residues" evidence="1">
    <location>
        <begin position="221"/>
        <end position="243"/>
    </location>
</feature>
<sequence>MDAIKNSITELSEQLHSRMTEFQRSLQNSSTSISSPTSVIAAQFNVFRDFALSALEGLQRQVELLAKQQDHFEMRSRRKMLLVHGIPENKKEDTVSIVNQTFHDHLKIEKVSNDSLSRCHRIGIKKSDQPRPILLKFRDLALRNQIWFGKTGFKNTGITVSEFLTKDRHEAFLLARQRFGITKCWTQNGIIIIVGPDGKRHRVTSVNEVNMIQNKPDESPTPASVTASGTSNTTNIAKTSSNIRSKRINKK</sequence>
<dbReference type="Gene3D" id="3.30.70.1820">
    <property type="entry name" value="L1 transposable element, RRM domain"/>
    <property type="match status" value="1"/>
</dbReference>
<proteinExistence type="predicted"/>
<accession>A0AAU9VFB8</accession>
<gene>
    <name evidence="2" type="ORF">EEDITHA_LOCUS22653</name>
</gene>
<evidence type="ECO:0000313" key="3">
    <source>
        <dbReference type="Proteomes" id="UP001153954"/>
    </source>
</evidence>
<protein>
    <submittedName>
        <fullName evidence="2">Uncharacterized protein</fullName>
    </submittedName>
</protein>
<reference evidence="2" key="1">
    <citation type="submission" date="2022-03" db="EMBL/GenBank/DDBJ databases">
        <authorList>
            <person name="Tunstrom K."/>
        </authorList>
    </citation>
    <scope>NUCLEOTIDE SEQUENCE</scope>
</reference>
<keyword evidence="3" id="KW-1185">Reference proteome</keyword>
<organism evidence="2 3">
    <name type="scientific">Euphydryas editha</name>
    <name type="common">Edith's checkerspot</name>
    <dbReference type="NCBI Taxonomy" id="104508"/>
    <lineage>
        <taxon>Eukaryota</taxon>
        <taxon>Metazoa</taxon>
        <taxon>Ecdysozoa</taxon>
        <taxon>Arthropoda</taxon>
        <taxon>Hexapoda</taxon>
        <taxon>Insecta</taxon>
        <taxon>Pterygota</taxon>
        <taxon>Neoptera</taxon>
        <taxon>Endopterygota</taxon>
        <taxon>Lepidoptera</taxon>
        <taxon>Glossata</taxon>
        <taxon>Ditrysia</taxon>
        <taxon>Papilionoidea</taxon>
        <taxon>Nymphalidae</taxon>
        <taxon>Nymphalinae</taxon>
        <taxon>Euphydryas</taxon>
    </lineage>
</organism>
<dbReference type="AlphaFoldDB" id="A0AAU9VFB8"/>
<name>A0AAU9VFB8_EUPED</name>
<comment type="caution">
    <text evidence="2">The sequence shown here is derived from an EMBL/GenBank/DDBJ whole genome shotgun (WGS) entry which is preliminary data.</text>
</comment>